<evidence type="ECO:0000256" key="3">
    <source>
        <dbReference type="ARBA" id="ARBA00022729"/>
    </source>
</evidence>
<evidence type="ECO:0000256" key="2">
    <source>
        <dbReference type="ARBA" id="ARBA00005791"/>
    </source>
</evidence>
<dbReference type="PROSITE" id="PS51352">
    <property type="entry name" value="THIOREDOXIN_2"/>
    <property type="match status" value="1"/>
</dbReference>
<evidence type="ECO:0000256" key="8">
    <source>
        <dbReference type="PIRSR" id="PIRSR001488-1"/>
    </source>
</evidence>
<dbReference type="PIRSF" id="PIRSF001488">
    <property type="entry name" value="Tdi_protein"/>
    <property type="match status" value="1"/>
</dbReference>
<sequence>MSQVFTRRTGLTLLAAAAAGLPTLAAAQGAPRAGQHYRKLSQRLPASPGKIEVVEFFWYGCPACNAFEAVLQPWVKQLPPTMQFRHSHIGGRAQVKPHQRLFFALQTMGVEHQFRSAIFAAIHQQHQALDKPEDMIKLLQPLGLDVAKFNSTWAALDPKGMGGVRITQADKLAEAYGLDGVPTLGIGGLYTTSPSKASTGEQLNALQGGQRALMVTEYLVNNFGKV</sequence>
<dbReference type="SUPFAM" id="SSF52833">
    <property type="entry name" value="Thioredoxin-like"/>
    <property type="match status" value="1"/>
</dbReference>
<dbReference type="InterPro" id="IPR036249">
    <property type="entry name" value="Thioredoxin-like_sf"/>
</dbReference>
<dbReference type="PANTHER" id="PTHR35891">
    <property type="entry name" value="THIOL:DISULFIDE INTERCHANGE PROTEIN DSBA"/>
    <property type="match status" value="1"/>
</dbReference>
<gene>
    <name evidence="11" type="ORF">I7X39_11170</name>
</gene>
<organism evidence="11 12">
    <name type="scientific">Inhella proteolytica</name>
    <dbReference type="NCBI Taxonomy" id="2795029"/>
    <lineage>
        <taxon>Bacteria</taxon>
        <taxon>Pseudomonadati</taxon>
        <taxon>Pseudomonadota</taxon>
        <taxon>Betaproteobacteria</taxon>
        <taxon>Burkholderiales</taxon>
        <taxon>Sphaerotilaceae</taxon>
        <taxon>Inhella</taxon>
    </lineage>
</organism>
<evidence type="ECO:0000256" key="9">
    <source>
        <dbReference type="SAM" id="SignalP"/>
    </source>
</evidence>
<evidence type="ECO:0000256" key="5">
    <source>
        <dbReference type="ARBA" id="ARBA00023157"/>
    </source>
</evidence>
<dbReference type="RefSeq" id="WP_198111228.1">
    <property type="nucleotide sequence ID" value="NZ_JAEDAK010000006.1"/>
</dbReference>
<dbReference type="GO" id="GO:0015036">
    <property type="term" value="F:disulfide oxidoreductase activity"/>
    <property type="evidence" value="ECO:0007669"/>
    <property type="project" value="UniProtKB-ARBA"/>
</dbReference>
<keyword evidence="12" id="KW-1185">Reference proteome</keyword>
<evidence type="ECO:0000259" key="10">
    <source>
        <dbReference type="PROSITE" id="PS51352"/>
    </source>
</evidence>
<proteinExistence type="inferred from homology"/>
<evidence type="ECO:0000256" key="4">
    <source>
        <dbReference type="ARBA" id="ARBA00022764"/>
    </source>
</evidence>
<dbReference type="GO" id="GO:0042597">
    <property type="term" value="C:periplasmic space"/>
    <property type="evidence" value="ECO:0007669"/>
    <property type="project" value="UniProtKB-SubCell"/>
</dbReference>
<evidence type="ECO:0000313" key="12">
    <source>
        <dbReference type="Proteomes" id="UP000613266"/>
    </source>
</evidence>
<comment type="caution">
    <text evidence="11">The sequence shown here is derived from an EMBL/GenBank/DDBJ whole genome shotgun (WGS) entry which is preliminary data.</text>
</comment>
<keyword evidence="5 7" id="KW-1015">Disulfide bond</keyword>
<dbReference type="PANTHER" id="PTHR35891:SF3">
    <property type="entry name" value="THIOL:DISULFIDE INTERCHANGE PROTEIN DSBL"/>
    <property type="match status" value="1"/>
</dbReference>
<dbReference type="EMBL" id="JAEDAK010000006">
    <property type="protein sequence ID" value="MBH9577462.1"/>
    <property type="molecule type" value="Genomic_DNA"/>
</dbReference>
<dbReference type="InterPro" id="IPR006311">
    <property type="entry name" value="TAT_signal"/>
</dbReference>
<protein>
    <recommendedName>
        <fullName evidence="7">Thiol:disulfide interchange protein</fullName>
    </recommendedName>
</protein>
<dbReference type="InterPro" id="IPR023205">
    <property type="entry name" value="DsbA/DsbL"/>
</dbReference>
<keyword evidence="3 9" id="KW-0732">Signal</keyword>
<reference evidence="11" key="1">
    <citation type="submission" date="2020-12" db="EMBL/GenBank/DDBJ databases">
        <title>The genome sequence of Inhella sp. 1Y17.</title>
        <authorList>
            <person name="Liu Y."/>
        </authorList>
    </citation>
    <scope>NUCLEOTIDE SEQUENCE</scope>
    <source>
        <strain evidence="11">1Y17</strain>
    </source>
</reference>
<comment type="subcellular location">
    <subcellularLocation>
        <location evidence="1 7">Periplasm</location>
    </subcellularLocation>
</comment>
<dbReference type="InterPro" id="IPR017937">
    <property type="entry name" value="Thioredoxin_CS"/>
</dbReference>
<evidence type="ECO:0000256" key="1">
    <source>
        <dbReference type="ARBA" id="ARBA00004418"/>
    </source>
</evidence>
<dbReference type="AlphaFoldDB" id="A0A931J6X9"/>
<evidence type="ECO:0000256" key="7">
    <source>
        <dbReference type="PIRNR" id="PIRNR001488"/>
    </source>
</evidence>
<dbReference type="CDD" id="cd03019">
    <property type="entry name" value="DsbA_DsbA"/>
    <property type="match status" value="1"/>
</dbReference>
<evidence type="ECO:0000313" key="11">
    <source>
        <dbReference type="EMBL" id="MBH9577462.1"/>
    </source>
</evidence>
<dbReference type="InterPro" id="IPR001853">
    <property type="entry name" value="DSBA-like_thioredoxin_dom"/>
</dbReference>
<name>A0A931J6X9_9BURK</name>
<dbReference type="Proteomes" id="UP000613266">
    <property type="component" value="Unassembled WGS sequence"/>
</dbReference>
<evidence type="ECO:0000256" key="6">
    <source>
        <dbReference type="ARBA" id="ARBA00023284"/>
    </source>
</evidence>
<dbReference type="PROSITE" id="PS51318">
    <property type="entry name" value="TAT"/>
    <property type="match status" value="1"/>
</dbReference>
<feature type="domain" description="Thioredoxin" evidence="10">
    <location>
        <begin position="13"/>
        <end position="208"/>
    </location>
</feature>
<dbReference type="Gene3D" id="3.40.30.10">
    <property type="entry name" value="Glutaredoxin"/>
    <property type="match status" value="1"/>
</dbReference>
<keyword evidence="6" id="KW-0676">Redox-active center</keyword>
<feature type="signal peptide" evidence="9">
    <location>
        <begin position="1"/>
        <end position="27"/>
    </location>
</feature>
<keyword evidence="4 7" id="KW-0574">Periplasm</keyword>
<dbReference type="PROSITE" id="PS00194">
    <property type="entry name" value="THIOREDOXIN_1"/>
    <property type="match status" value="1"/>
</dbReference>
<comment type="similarity">
    <text evidence="2">Belongs to the thioredoxin family. DsbA subfamily.</text>
</comment>
<accession>A0A931J6X9</accession>
<dbReference type="InterPro" id="IPR050824">
    <property type="entry name" value="Thiol_disulfide_DsbA"/>
</dbReference>
<dbReference type="Pfam" id="PF01323">
    <property type="entry name" value="DSBA"/>
    <property type="match status" value="1"/>
</dbReference>
<feature type="disulfide bond" description="Redox-active" evidence="8">
    <location>
        <begin position="61"/>
        <end position="64"/>
    </location>
</feature>
<dbReference type="InterPro" id="IPR013766">
    <property type="entry name" value="Thioredoxin_domain"/>
</dbReference>
<feature type="chain" id="PRO_5037231978" description="Thiol:disulfide interchange protein" evidence="9">
    <location>
        <begin position="28"/>
        <end position="226"/>
    </location>
</feature>